<reference evidence="2" key="1">
    <citation type="journal article" date="2011" name="Environ. Microbiol.">
        <title>Genomic insights into the metabolic potential of the polycyclic aromatic hydrocarbon degrading sulfate-reducing Deltaproteobacterium N47.</title>
        <authorList>
            <person name="Bergmann F."/>
            <person name="Selesi D."/>
            <person name="Weinmaier T."/>
            <person name="Tischler P."/>
            <person name="Rattei T."/>
            <person name="Meckenstock R.U."/>
        </authorList>
    </citation>
    <scope>NUCLEOTIDE SEQUENCE</scope>
</reference>
<dbReference type="AlphaFoldDB" id="E1Y8J0"/>
<evidence type="ECO:0000256" key="1">
    <source>
        <dbReference type="SAM" id="SignalP"/>
    </source>
</evidence>
<dbReference type="InterPro" id="IPR025245">
    <property type="entry name" value="DUF4197"/>
</dbReference>
<feature type="chain" id="PRO_5003155122" description="DUF4197 domain-containing protein" evidence="1">
    <location>
        <begin position="25"/>
        <end position="252"/>
    </location>
</feature>
<accession>E1Y8J0</accession>
<proteinExistence type="predicted"/>
<evidence type="ECO:0000313" key="2">
    <source>
        <dbReference type="EMBL" id="CBX26884.1"/>
    </source>
</evidence>
<evidence type="ECO:0008006" key="3">
    <source>
        <dbReference type="Google" id="ProtNLM"/>
    </source>
</evidence>
<feature type="signal peptide" evidence="1">
    <location>
        <begin position="1"/>
        <end position="24"/>
    </location>
</feature>
<keyword evidence="1" id="KW-0732">Signal</keyword>
<dbReference type="Pfam" id="PF13852">
    <property type="entry name" value="DUF4197"/>
    <property type="match status" value="1"/>
</dbReference>
<protein>
    <recommendedName>
        <fullName evidence="3">DUF4197 domain-containing protein</fullName>
    </recommendedName>
</protein>
<gene>
    <name evidence="2" type="ORF">N47_A09130</name>
</gene>
<organism evidence="2">
    <name type="scientific">uncultured Desulfobacterium sp</name>
    <dbReference type="NCBI Taxonomy" id="201089"/>
    <lineage>
        <taxon>Bacteria</taxon>
        <taxon>Pseudomonadati</taxon>
        <taxon>Thermodesulfobacteriota</taxon>
        <taxon>Desulfobacteria</taxon>
        <taxon>Desulfobacterales</taxon>
        <taxon>Desulfobacteriaceae</taxon>
        <taxon>Desulfobacterium</taxon>
        <taxon>environmental samples</taxon>
    </lineage>
</organism>
<name>E1Y8J0_9BACT</name>
<sequence length="252" mass="27500">MANCRKTSFLVLMILMLITSYSIAAGSWWETGLKVLTTATESNTAKKTAAEPATADIGKAFKEALSIGSENVVKQLGKADGFNADPAIHIPLPGELETVKNMLNKIGMSSMVDDLELKLNRAAEAATPKAKELFLQSINEMTFDDVQTIYNGPQDSATKYFKSKMSPALKKEMTPIVEKSLSEVGAVQAYDNVIGQYKTLPFVPDVKSNLTNYVLEKGTDGIFYYLAKEEAAIRKDPVKQTTALLKQVFGAK</sequence>
<dbReference type="EMBL" id="FR695864">
    <property type="protein sequence ID" value="CBX26884.1"/>
    <property type="molecule type" value="Genomic_DNA"/>
</dbReference>